<reference evidence="3" key="1">
    <citation type="submission" date="2021-05" db="EMBL/GenBank/DDBJ databases">
        <title>Whole genome sequence of Curtobacterium flaccumfaciens pv. flaccumfaciens strain CFBP 3417.</title>
        <authorList>
            <person name="Osdaghi E."/>
            <person name="Taghouti G."/>
            <person name="Portier P."/>
            <person name="Fazliarab A."/>
            <person name="Taghavi S.M."/>
            <person name="Briand M."/>
            <person name="Le-Saux M."/>
            <person name="Jacques M.-A."/>
        </authorList>
    </citation>
    <scope>NUCLEOTIDE SEQUENCE</scope>
    <source>
        <strain evidence="3">CFBP 3417</strain>
    </source>
</reference>
<feature type="domain" description="Phage tail tape measure protein" evidence="2">
    <location>
        <begin position="33"/>
        <end position="233"/>
    </location>
</feature>
<evidence type="ECO:0000313" key="4">
    <source>
        <dbReference type="Proteomes" id="UP000709437"/>
    </source>
</evidence>
<sequence length="906" mass="93717">MGIAVAKYTEFDKQMSAVQAATHETAENMNLLRDAAIDAGGATAFSATEAGEAIEELAKAGVATTDVLNGGLKGSLDLAAAGALGVGEAAETAATAMTQFGLKGGEVPHVADLLAAGAGKAQGSVHDLGEALNQAGLVANQTGLSLEETTGGLAAFASAGLTGSDAGTSFKSMLQALTPNSKQAADLMDQLGISAYDSQGNFIGLAQYAGVLQDALKGMSAEQQNAALKTIFGADAVRAASVLFEQGQSGVQGWIDKVNDSGYAAETAAIMQDNLAGDLEKLGGAFDTAAIKSGAAADGTLRPLVQLVTSMVDAFSDAPPIVQSTALTLTAIAGAAALAAGGFLLAIPKVAEFKLALDTLQGSSIPAVSKGVESVRGAVTRSGAAMKAVATFLTGPWGVALAAATVGVDLLSKYIESLQASSDELTNSLVTAKDASDVFETAAQGKGFKYWTADVAGQLKDLPAVLDNIDERNKNVLARFNSDYFGATDAIKDVGEQLGVLAATDLPTAQHAFSLLAAETEGSKGQLETLLNAMPAHKKALTEQATALGKSDTMHNLLKLAQEDSATVARETGDAYLEEQDKVEPLTDQLNKLLESFNQVNGANQDAVSSNADYQAGLAGISDEVERQKEAYEESHKTLDGFKLSLDQSTESGSANASMLSDVAGKAQEAAKAQFQVDSSTMSSKDAADKYIATLRDQRAKFIESATAAGFNKAEVKKLADQVFALPSSKDIKILAETSDAQNKINNLITLNNGRVVRISVQATNDSPASSWTGGIPQAHGSVMDFYADGGLNENHVAQFAPAGAMRVWAEPETGGEAYIPLAPSKRARSLAIWEETGRRLQAFADGGFNVPVIQPASPVFSFPGWSGDSSPSSVSFNNTFAGSIDPTKVIDEMMFAYRTKIRGGR</sequence>
<dbReference type="PANTHER" id="PTHR37813:SF1">
    <property type="entry name" value="FELS-2 PROPHAGE PROTEIN"/>
    <property type="match status" value="1"/>
</dbReference>
<comment type="caution">
    <text evidence="3">The sequence shown here is derived from an EMBL/GenBank/DDBJ whole genome shotgun (WGS) entry which is preliminary data.</text>
</comment>
<evidence type="ECO:0000313" key="3">
    <source>
        <dbReference type="EMBL" id="MBT1542611.1"/>
    </source>
</evidence>
<dbReference type="NCBIfam" id="TIGR01760">
    <property type="entry name" value="tape_meas_TP901"/>
    <property type="match status" value="1"/>
</dbReference>
<dbReference type="InterPro" id="IPR010090">
    <property type="entry name" value="Phage_tape_meas"/>
</dbReference>
<dbReference type="PANTHER" id="PTHR37813">
    <property type="entry name" value="FELS-2 PROPHAGE PROTEIN"/>
    <property type="match status" value="1"/>
</dbReference>
<evidence type="ECO:0000259" key="2">
    <source>
        <dbReference type="Pfam" id="PF10145"/>
    </source>
</evidence>
<dbReference type="Pfam" id="PF10145">
    <property type="entry name" value="PhageMin_Tail"/>
    <property type="match status" value="1"/>
</dbReference>
<proteinExistence type="predicted"/>
<name>A0A9Q2W6U5_9MICO</name>
<dbReference type="AlphaFoldDB" id="A0A9Q2W6U5"/>
<protein>
    <submittedName>
        <fullName evidence="3">Phage tail tape measure protein</fullName>
    </submittedName>
</protein>
<gene>
    <name evidence="3" type="ORF">KK103_12635</name>
</gene>
<evidence type="ECO:0000256" key="1">
    <source>
        <dbReference type="ARBA" id="ARBA00022612"/>
    </source>
</evidence>
<organism evidence="3 4">
    <name type="scientific">Curtobacterium flaccumfaciens pv. flaccumfaciens</name>
    <dbReference type="NCBI Taxonomy" id="138532"/>
    <lineage>
        <taxon>Bacteria</taxon>
        <taxon>Bacillati</taxon>
        <taxon>Actinomycetota</taxon>
        <taxon>Actinomycetes</taxon>
        <taxon>Micrococcales</taxon>
        <taxon>Microbacteriaceae</taxon>
        <taxon>Curtobacterium</taxon>
    </lineage>
</organism>
<dbReference type="EMBL" id="JAHEWX010000016">
    <property type="protein sequence ID" value="MBT1542611.1"/>
    <property type="molecule type" value="Genomic_DNA"/>
</dbReference>
<keyword evidence="1" id="KW-1188">Viral release from host cell</keyword>
<dbReference type="Proteomes" id="UP000709437">
    <property type="component" value="Unassembled WGS sequence"/>
</dbReference>
<accession>A0A9Q2W6U5</accession>